<sequence length="210" mass="24227">MQVTFQYVITLTADEKFKVTSSNSITLNVPQPNTLNDFTENNQYKQINPTIRNVHSSKSVPETKLYKQRIFSQKSIKSEKTCLQLPKACLTMHGKLELTSFNNQSTLMNEIHNQNRYPDAFMSSFAIRRSNPRRKNIYHERYSANIHWRCPPTSYRQSGITSSKSQNNLEPNNYLLKHFPSTNVTIIDLANSAQCLIINSLKSSYTQTIK</sequence>
<reference evidence="2" key="2">
    <citation type="submission" date="2019-11" db="UniProtKB">
        <authorList>
            <consortium name="WormBaseParasite"/>
        </authorList>
    </citation>
    <scope>IDENTIFICATION</scope>
    <source>
        <strain evidence="2">Puerto Rican</strain>
    </source>
</reference>
<dbReference type="WBParaSite" id="Smp_343660.1">
    <property type="protein sequence ID" value="Smp_343660.1"/>
    <property type="gene ID" value="Smp_343660"/>
</dbReference>
<proteinExistence type="predicted"/>
<accession>A0A5K4FF90</accession>
<dbReference type="AlphaFoldDB" id="A0A5K4FF90"/>
<dbReference type="InParanoid" id="A0A5K4FF90"/>
<evidence type="ECO:0000313" key="2">
    <source>
        <dbReference type="WBParaSite" id="Smp_343660.1"/>
    </source>
</evidence>
<evidence type="ECO:0000313" key="1">
    <source>
        <dbReference type="Proteomes" id="UP000008854"/>
    </source>
</evidence>
<reference evidence="1" key="1">
    <citation type="journal article" date="2012" name="PLoS Negl. Trop. Dis.">
        <title>A systematically improved high quality genome and transcriptome of the human blood fluke Schistosoma mansoni.</title>
        <authorList>
            <person name="Protasio A.V."/>
            <person name="Tsai I.J."/>
            <person name="Babbage A."/>
            <person name="Nichol S."/>
            <person name="Hunt M."/>
            <person name="Aslett M.A."/>
            <person name="De Silva N."/>
            <person name="Velarde G.S."/>
            <person name="Anderson T.J."/>
            <person name="Clark R.C."/>
            <person name="Davidson C."/>
            <person name="Dillon G.P."/>
            <person name="Holroyd N.E."/>
            <person name="LoVerde P.T."/>
            <person name="Lloyd C."/>
            <person name="McQuillan J."/>
            <person name="Oliveira G."/>
            <person name="Otto T.D."/>
            <person name="Parker-Manuel S.J."/>
            <person name="Quail M.A."/>
            <person name="Wilson R.A."/>
            <person name="Zerlotini A."/>
            <person name="Dunne D.W."/>
            <person name="Berriman M."/>
        </authorList>
    </citation>
    <scope>NUCLEOTIDE SEQUENCE [LARGE SCALE GENOMIC DNA]</scope>
    <source>
        <strain evidence="1">Puerto Rican</strain>
    </source>
</reference>
<keyword evidence="1" id="KW-1185">Reference proteome</keyword>
<organism evidence="1 2">
    <name type="scientific">Schistosoma mansoni</name>
    <name type="common">Blood fluke</name>
    <dbReference type="NCBI Taxonomy" id="6183"/>
    <lineage>
        <taxon>Eukaryota</taxon>
        <taxon>Metazoa</taxon>
        <taxon>Spiralia</taxon>
        <taxon>Lophotrochozoa</taxon>
        <taxon>Platyhelminthes</taxon>
        <taxon>Trematoda</taxon>
        <taxon>Digenea</taxon>
        <taxon>Strigeidida</taxon>
        <taxon>Schistosomatoidea</taxon>
        <taxon>Schistosomatidae</taxon>
        <taxon>Schistosoma</taxon>
    </lineage>
</organism>
<dbReference type="Proteomes" id="UP000008854">
    <property type="component" value="Unassembled WGS sequence"/>
</dbReference>
<protein>
    <submittedName>
        <fullName evidence="2">Uncharacterized protein</fullName>
    </submittedName>
</protein>
<name>A0A5K4FF90_SCHMA</name>